<dbReference type="OrthoDB" id="10525831at2759"/>
<organism evidence="1 2">
    <name type="scientific">Armillaria gallica</name>
    <name type="common">Bulbous honey fungus</name>
    <name type="synonym">Armillaria bulbosa</name>
    <dbReference type="NCBI Taxonomy" id="47427"/>
    <lineage>
        <taxon>Eukaryota</taxon>
        <taxon>Fungi</taxon>
        <taxon>Dikarya</taxon>
        <taxon>Basidiomycota</taxon>
        <taxon>Agaricomycotina</taxon>
        <taxon>Agaricomycetes</taxon>
        <taxon>Agaricomycetidae</taxon>
        <taxon>Agaricales</taxon>
        <taxon>Marasmiineae</taxon>
        <taxon>Physalacriaceae</taxon>
        <taxon>Armillaria</taxon>
    </lineage>
</organism>
<keyword evidence="2" id="KW-1185">Reference proteome</keyword>
<dbReference type="InParanoid" id="A0A2H3CVH4"/>
<evidence type="ECO:0000313" key="1">
    <source>
        <dbReference type="EMBL" id="PBK79306.1"/>
    </source>
</evidence>
<sequence>MSKSTSFNDDTIRNLAASLMSKLSLCLPWNVRGCKLASVLFLPKRQAIAEFGIGEAMRVFRFEHSVPRRPGQLRASTEQSRWVGKRRSTPAPDIPVRKLSRRIPMRIAFQIQSSRLPWQSTLLYPAMAMSVLGTHISRIELAFSSLVQTVW</sequence>
<dbReference type="Proteomes" id="UP000217790">
    <property type="component" value="Unassembled WGS sequence"/>
</dbReference>
<accession>A0A2H3CVH4</accession>
<dbReference type="EMBL" id="KZ293789">
    <property type="protein sequence ID" value="PBK79306.1"/>
    <property type="molecule type" value="Genomic_DNA"/>
</dbReference>
<protein>
    <submittedName>
        <fullName evidence="1">Uncharacterized protein</fullName>
    </submittedName>
</protein>
<dbReference type="AlphaFoldDB" id="A0A2H3CVH4"/>
<name>A0A2H3CVH4_ARMGA</name>
<reference evidence="2" key="1">
    <citation type="journal article" date="2017" name="Nat. Ecol. Evol.">
        <title>Genome expansion and lineage-specific genetic innovations in the forest pathogenic fungi Armillaria.</title>
        <authorList>
            <person name="Sipos G."/>
            <person name="Prasanna A.N."/>
            <person name="Walter M.C."/>
            <person name="O'Connor E."/>
            <person name="Balint B."/>
            <person name="Krizsan K."/>
            <person name="Kiss B."/>
            <person name="Hess J."/>
            <person name="Varga T."/>
            <person name="Slot J."/>
            <person name="Riley R."/>
            <person name="Boka B."/>
            <person name="Rigling D."/>
            <person name="Barry K."/>
            <person name="Lee J."/>
            <person name="Mihaltcheva S."/>
            <person name="LaButti K."/>
            <person name="Lipzen A."/>
            <person name="Waldron R."/>
            <person name="Moloney N.M."/>
            <person name="Sperisen C."/>
            <person name="Kredics L."/>
            <person name="Vagvoelgyi C."/>
            <person name="Patrignani A."/>
            <person name="Fitzpatrick D."/>
            <person name="Nagy I."/>
            <person name="Doyle S."/>
            <person name="Anderson J.B."/>
            <person name="Grigoriev I.V."/>
            <person name="Gueldener U."/>
            <person name="Muensterkoetter M."/>
            <person name="Nagy L.G."/>
        </authorList>
    </citation>
    <scope>NUCLEOTIDE SEQUENCE [LARGE SCALE GENOMIC DNA]</scope>
    <source>
        <strain evidence="2">Ar21-2</strain>
    </source>
</reference>
<proteinExistence type="predicted"/>
<evidence type="ECO:0000313" key="2">
    <source>
        <dbReference type="Proteomes" id="UP000217790"/>
    </source>
</evidence>
<gene>
    <name evidence="1" type="ORF">ARMGADRAFT_158238</name>
</gene>